<gene>
    <name evidence="3" type="ORF">CEY00_Acc32253</name>
</gene>
<accession>A0A2R6P7Q1</accession>
<sequence>MIKITMQISRPCSIENWRRHQSINSKTKEALYPQTSRGSQTLIRIFPLWASSIFLATPIGIQINLVVLQALTMDCRLGPHFKIPAGSILVSVSTFFCIAIILSSTSKAHVGEAHWPVSNPPPTNRSRPRVECGQHGCFCTGGVREMHCRHLSPPPKRPTRWCHHAHVVVEAGTCRHWRGISFPGTSVLILPRVSDVAQKHGHGDDRTDHKDCILFEHCCDRVCLEGDGVVTGQYRKWEGRLCVLNVVGWC</sequence>
<dbReference type="InterPro" id="IPR036259">
    <property type="entry name" value="MFS_trans_sf"/>
</dbReference>
<dbReference type="Proteomes" id="UP000241394">
    <property type="component" value="Chromosome LG28"/>
</dbReference>
<evidence type="ECO:0000313" key="4">
    <source>
        <dbReference type="Proteomes" id="UP000241394"/>
    </source>
</evidence>
<dbReference type="Gene3D" id="1.20.1250.20">
    <property type="entry name" value="MFS general substrate transporter like domains"/>
    <property type="match status" value="1"/>
</dbReference>
<evidence type="ECO:0000256" key="2">
    <source>
        <dbReference type="SAM" id="Phobius"/>
    </source>
</evidence>
<evidence type="ECO:0000256" key="1">
    <source>
        <dbReference type="ARBA" id="ARBA00044504"/>
    </source>
</evidence>
<dbReference type="InParanoid" id="A0A2R6P7Q1"/>
<dbReference type="Gramene" id="PSR86629">
    <property type="protein sequence ID" value="PSR86629"/>
    <property type="gene ID" value="CEY00_Acc32253"/>
</dbReference>
<feature type="transmembrane region" description="Helical" evidence="2">
    <location>
        <begin position="46"/>
        <end position="71"/>
    </location>
</feature>
<reference evidence="4" key="2">
    <citation type="journal article" date="2018" name="BMC Genomics">
        <title>A manually annotated Actinidia chinensis var. chinensis (kiwifruit) genome highlights the challenges associated with draft genomes and gene prediction in plants.</title>
        <authorList>
            <person name="Pilkington S.M."/>
            <person name="Crowhurst R."/>
            <person name="Hilario E."/>
            <person name="Nardozza S."/>
            <person name="Fraser L."/>
            <person name="Peng Y."/>
            <person name="Gunaseelan K."/>
            <person name="Simpson R."/>
            <person name="Tahir J."/>
            <person name="Deroles S.C."/>
            <person name="Templeton K."/>
            <person name="Luo Z."/>
            <person name="Davy M."/>
            <person name="Cheng C."/>
            <person name="McNeilage M."/>
            <person name="Scaglione D."/>
            <person name="Liu Y."/>
            <person name="Zhang Q."/>
            <person name="Datson P."/>
            <person name="De Silva N."/>
            <person name="Gardiner S.E."/>
            <person name="Bassett H."/>
            <person name="Chagne D."/>
            <person name="McCallum J."/>
            <person name="Dzierzon H."/>
            <person name="Deng C."/>
            <person name="Wang Y.Y."/>
            <person name="Barron L."/>
            <person name="Manako K."/>
            <person name="Bowen J."/>
            <person name="Foster T.M."/>
            <person name="Erridge Z.A."/>
            <person name="Tiffin H."/>
            <person name="Waite C.N."/>
            <person name="Davies K.M."/>
            <person name="Grierson E.P."/>
            <person name="Laing W.A."/>
            <person name="Kirk R."/>
            <person name="Chen X."/>
            <person name="Wood M."/>
            <person name="Montefiori M."/>
            <person name="Brummell D.A."/>
            <person name="Schwinn K.E."/>
            <person name="Catanach A."/>
            <person name="Fullerton C."/>
            <person name="Li D."/>
            <person name="Meiyalaghan S."/>
            <person name="Nieuwenhuizen N."/>
            <person name="Read N."/>
            <person name="Prakash R."/>
            <person name="Hunter D."/>
            <person name="Zhang H."/>
            <person name="McKenzie M."/>
            <person name="Knabel M."/>
            <person name="Harris A."/>
            <person name="Allan A.C."/>
            <person name="Gleave A."/>
            <person name="Chen A."/>
            <person name="Janssen B.J."/>
            <person name="Plunkett B."/>
            <person name="Ampomah-Dwamena C."/>
            <person name="Voogd C."/>
            <person name="Leif D."/>
            <person name="Lafferty D."/>
            <person name="Souleyre E.J.F."/>
            <person name="Varkonyi-Gasic E."/>
            <person name="Gambi F."/>
            <person name="Hanley J."/>
            <person name="Yao J.L."/>
            <person name="Cheung J."/>
            <person name="David K.M."/>
            <person name="Warren B."/>
            <person name="Marsh K."/>
            <person name="Snowden K.C."/>
            <person name="Lin-Wang K."/>
            <person name="Brian L."/>
            <person name="Martinez-Sanchez M."/>
            <person name="Wang M."/>
            <person name="Ileperuma N."/>
            <person name="Macnee N."/>
            <person name="Campin R."/>
            <person name="McAtee P."/>
            <person name="Drummond R.S.M."/>
            <person name="Espley R.V."/>
            <person name="Ireland H.S."/>
            <person name="Wu R."/>
            <person name="Atkinson R.G."/>
            <person name="Karunairetnam S."/>
            <person name="Bulley S."/>
            <person name="Chunkath S."/>
            <person name="Hanley Z."/>
            <person name="Storey R."/>
            <person name="Thrimawithana A.H."/>
            <person name="Thomson S."/>
            <person name="David C."/>
            <person name="Testolin R."/>
            <person name="Huang H."/>
            <person name="Hellens R.P."/>
            <person name="Schaffer R.J."/>
        </authorList>
    </citation>
    <scope>NUCLEOTIDE SEQUENCE [LARGE SCALE GENOMIC DNA]</scope>
    <source>
        <strain evidence="4">cv. Red5</strain>
    </source>
</reference>
<dbReference type="EMBL" id="NKQK01000028">
    <property type="protein sequence ID" value="PSR86629.1"/>
    <property type="molecule type" value="Genomic_DNA"/>
</dbReference>
<comment type="caution">
    <text evidence="3">The sequence shown here is derived from an EMBL/GenBank/DDBJ whole genome shotgun (WGS) entry which is preliminary data.</text>
</comment>
<name>A0A2R6P7Q1_ACTCC</name>
<evidence type="ECO:0000313" key="3">
    <source>
        <dbReference type="EMBL" id="PSR86629.1"/>
    </source>
</evidence>
<comment type="similarity">
    <text evidence="1">Belongs to the major facilitator superfamily. Phosphate:H(+) symporter (TC 2.A.1.9) family.</text>
</comment>
<keyword evidence="2" id="KW-1133">Transmembrane helix</keyword>
<keyword evidence="4" id="KW-1185">Reference proteome</keyword>
<feature type="transmembrane region" description="Helical" evidence="2">
    <location>
        <begin position="83"/>
        <end position="102"/>
    </location>
</feature>
<proteinExistence type="inferred from homology"/>
<dbReference type="AlphaFoldDB" id="A0A2R6P7Q1"/>
<organism evidence="3 4">
    <name type="scientific">Actinidia chinensis var. chinensis</name>
    <name type="common">Chinese soft-hair kiwi</name>
    <dbReference type="NCBI Taxonomy" id="1590841"/>
    <lineage>
        <taxon>Eukaryota</taxon>
        <taxon>Viridiplantae</taxon>
        <taxon>Streptophyta</taxon>
        <taxon>Embryophyta</taxon>
        <taxon>Tracheophyta</taxon>
        <taxon>Spermatophyta</taxon>
        <taxon>Magnoliopsida</taxon>
        <taxon>eudicotyledons</taxon>
        <taxon>Gunneridae</taxon>
        <taxon>Pentapetalae</taxon>
        <taxon>asterids</taxon>
        <taxon>Ericales</taxon>
        <taxon>Actinidiaceae</taxon>
        <taxon>Actinidia</taxon>
    </lineage>
</organism>
<keyword evidence="2" id="KW-0472">Membrane</keyword>
<dbReference type="STRING" id="1590841.A0A2R6P7Q1"/>
<reference evidence="3 4" key="1">
    <citation type="submission" date="2017-07" db="EMBL/GenBank/DDBJ databases">
        <title>An improved, manually edited Actinidia chinensis var. chinensis (kiwifruit) genome highlights the challenges associated with draft genomes and gene prediction in plants.</title>
        <authorList>
            <person name="Pilkington S."/>
            <person name="Crowhurst R."/>
            <person name="Hilario E."/>
            <person name="Nardozza S."/>
            <person name="Fraser L."/>
            <person name="Peng Y."/>
            <person name="Gunaseelan K."/>
            <person name="Simpson R."/>
            <person name="Tahir J."/>
            <person name="Deroles S."/>
            <person name="Templeton K."/>
            <person name="Luo Z."/>
            <person name="Davy M."/>
            <person name="Cheng C."/>
            <person name="Mcneilage M."/>
            <person name="Scaglione D."/>
            <person name="Liu Y."/>
            <person name="Zhang Q."/>
            <person name="Datson P."/>
            <person name="De Silva N."/>
            <person name="Gardiner S."/>
            <person name="Bassett H."/>
            <person name="Chagne D."/>
            <person name="Mccallum J."/>
            <person name="Dzierzon H."/>
            <person name="Deng C."/>
            <person name="Wang Y.-Y."/>
            <person name="Barron N."/>
            <person name="Manako K."/>
            <person name="Bowen J."/>
            <person name="Foster T."/>
            <person name="Erridge Z."/>
            <person name="Tiffin H."/>
            <person name="Waite C."/>
            <person name="Davies K."/>
            <person name="Grierson E."/>
            <person name="Laing W."/>
            <person name="Kirk R."/>
            <person name="Chen X."/>
            <person name="Wood M."/>
            <person name="Montefiori M."/>
            <person name="Brummell D."/>
            <person name="Schwinn K."/>
            <person name="Catanach A."/>
            <person name="Fullerton C."/>
            <person name="Li D."/>
            <person name="Meiyalaghan S."/>
            <person name="Nieuwenhuizen N."/>
            <person name="Read N."/>
            <person name="Prakash R."/>
            <person name="Hunter D."/>
            <person name="Zhang H."/>
            <person name="Mckenzie M."/>
            <person name="Knabel M."/>
            <person name="Harris A."/>
            <person name="Allan A."/>
            <person name="Chen A."/>
            <person name="Janssen B."/>
            <person name="Plunkett B."/>
            <person name="Dwamena C."/>
            <person name="Voogd C."/>
            <person name="Leif D."/>
            <person name="Lafferty D."/>
            <person name="Souleyre E."/>
            <person name="Varkonyi-Gasic E."/>
            <person name="Gambi F."/>
            <person name="Hanley J."/>
            <person name="Yao J.-L."/>
            <person name="Cheung J."/>
            <person name="David K."/>
            <person name="Warren B."/>
            <person name="Marsh K."/>
            <person name="Snowden K."/>
            <person name="Lin-Wang K."/>
            <person name="Brian L."/>
            <person name="Martinez-Sanchez M."/>
            <person name="Wang M."/>
            <person name="Ileperuma N."/>
            <person name="Macnee N."/>
            <person name="Campin R."/>
            <person name="Mcatee P."/>
            <person name="Drummond R."/>
            <person name="Espley R."/>
            <person name="Ireland H."/>
            <person name="Wu R."/>
            <person name="Atkinson R."/>
            <person name="Karunairetnam S."/>
            <person name="Bulley S."/>
            <person name="Chunkath S."/>
            <person name="Hanley Z."/>
            <person name="Storey R."/>
            <person name="Thrimawithana A."/>
            <person name="Thomson S."/>
            <person name="David C."/>
            <person name="Testolin R."/>
        </authorList>
    </citation>
    <scope>NUCLEOTIDE SEQUENCE [LARGE SCALE GENOMIC DNA]</scope>
    <source>
        <strain evidence="4">cv. Red5</strain>
        <tissue evidence="3">Young leaf</tissue>
    </source>
</reference>
<keyword evidence="2" id="KW-0812">Transmembrane</keyword>
<dbReference type="OrthoDB" id="10368043at2759"/>
<protein>
    <submittedName>
        <fullName evidence="3">Protein NRT1/ PTR FAMILY 2.6 like</fullName>
    </submittedName>
</protein>